<comment type="caution">
    <text evidence="3">The sequence shown here is derived from an EMBL/GenBank/DDBJ whole genome shotgun (WGS) entry which is preliminary data.</text>
</comment>
<dbReference type="AlphaFoldDB" id="A0A919X9L4"/>
<keyword evidence="4" id="KW-1185">Reference proteome</keyword>
<evidence type="ECO:0000256" key="1">
    <source>
        <dbReference type="SAM" id="MobiDB-lite"/>
    </source>
</evidence>
<dbReference type="RefSeq" id="WP_212921068.1">
    <property type="nucleotide sequence ID" value="NZ_BORP01000004.1"/>
</dbReference>
<sequence>MEDLIEFLMGNIVVVAIIVMGIIRVLTGANKSQQNKQQPTRQQNPTQPARQAPVPSPSEGQHKPKQTVYQSSGEKVYVEKEQIEEEPRSTVYTTSTTNIYMEEQNQMEQLKNRMNISEDVSLAEINQMDISLGTEIQDEIKHSASSSGNKNKMQFKRDVKSGLNREGLINGIIMSEVLGSPRARKPYRSVVSERKKQSS</sequence>
<evidence type="ECO:0000313" key="4">
    <source>
        <dbReference type="Proteomes" id="UP000676917"/>
    </source>
</evidence>
<protein>
    <submittedName>
        <fullName evidence="3">Uncharacterized protein</fullName>
    </submittedName>
</protein>
<keyword evidence="2" id="KW-0472">Membrane</keyword>
<feature type="region of interest" description="Disordered" evidence="1">
    <location>
        <begin position="32"/>
        <end position="90"/>
    </location>
</feature>
<feature type="compositionally biased region" description="Basic and acidic residues" evidence="1">
    <location>
        <begin position="76"/>
        <end position="88"/>
    </location>
</feature>
<dbReference type="EMBL" id="BORP01000004">
    <property type="protein sequence ID" value="GIO27584.1"/>
    <property type="molecule type" value="Genomic_DNA"/>
</dbReference>
<reference evidence="3" key="1">
    <citation type="submission" date="2021-03" db="EMBL/GenBank/DDBJ databases">
        <title>Antimicrobial resistance genes in bacteria isolated from Japanese honey, and their potential for conferring macrolide and lincosamide resistance in the American foulbrood pathogen Paenibacillus larvae.</title>
        <authorList>
            <person name="Okamoto M."/>
            <person name="Kumagai M."/>
            <person name="Kanamori H."/>
            <person name="Takamatsu D."/>
        </authorList>
    </citation>
    <scope>NUCLEOTIDE SEQUENCE</scope>
    <source>
        <strain evidence="3">J43TS3</strain>
    </source>
</reference>
<feature type="compositionally biased region" description="Low complexity" evidence="1">
    <location>
        <begin position="33"/>
        <end position="53"/>
    </location>
</feature>
<keyword evidence="2" id="KW-1133">Transmembrane helix</keyword>
<gene>
    <name evidence="3" type="ORF">J43TS3_21950</name>
</gene>
<evidence type="ECO:0000313" key="3">
    <source>
        <dbReference type="EMBL" id="GIO27584.1"/>
    </source>
</evidence>
<keyword evidence="2" id="KW-0812">Transmembrane</keyword>
<name>A0A919X9L4_9BACI</name>
<accession>A0A919X9L4</accession>
<organism evidence="3 4">
    <name type="scientific">Ornithinibacillus bavariensis</name>
    <dbReference type="NCBI Taxonomy" id="545502"/>
    <lineage>
        <taxon>Bacteria</taxon>
        <taxon>Bacillati</taxon>
        <taxon>Bacillota</taxon>
        <taxon>Bacilli</taxon>
        <taxon>Bacillales</taxon>
        <taxon>Bacillaceae</taxon>
        <taxon>Ornithinibacillus</taxon>
    </lineage>
</organism>
<dbReference type="Proteomes" id="UP000676917">
    <property type="component" value="Unassembled WGS sequence"/>
</dbReference>
<proteinExistence type="predicted"/>
<feature type="transmembrane region" description="Helical" evidence="2">
    <location>
        <begin position="6"/>
        <end position="26"/>
    </location>
</feature>
<evidence type="ECO:0000256" key="2">
    <source>
        <dbReference type="SAM" id="Phobius"/>
    </source>
</evidence>